<organism evidence="2 3">
    <name type="scientific">Cytobacillus solani</name>
    <dbReference type="NCBI Taxonomy" id="1637975"/>
    <lineage>
        <taxon>Bacteria</taxon>
        <taxon>Bacillati</taxon>
        <taxon>Bacillota</taxon>
        <taxon>Bacilli</taxon>
        <taxon>Bacillales</taxon>
        <taxon>Bacillaceae</taxon>
        <taxon>Cytobacillus</taxon>
    </lineage>
</organism>
<keyword evidence="1" id="KW-1133">Transmembrane helix</keyword>
<dbReference type="Proteomes" id="UP000050996">
    <property type="component" value="Unassembled WGS sequence"/>
</dbReference>
<feature type="transmembrane region" description="Helical" evidence="1">
    <location>
        <begin position="50"/>
        <end position="72"/>
    </location>
</feature>
<proteinExistence type="predicted"/>
<keyword evidence="1" id="KW-0472">Membrane</keyword>
<name>A0A0Q3VJM3_9BACI</name>
<keyword evidence="1" id="KW-0812">Transmembrane</keyword>
<protein>
    <submittedName>
        <fullName evidence="2">Uncharacterized protein</fullName>
    </submittedName>
</protein>
<keyword evidence="3" id="KW-1185">Reference proteome</keyword>
<sequence>MNLLLWITVGFIVVGLFVLMSMKKSMEERVALAIENKDGMEGKQTSTKPVVWWIVGATVWGLASMLLIVWSFSVYV</sequence>
<evidence type="ECO:0000313" key="2">
    <source>
        <dbReference type="EMBL" id="KQL21007.1"/>
    </source>
</evidence>
<accession>A0A0Q3VJM3</accession>
<dbReference type="RefSeq" id="WP_053478226.1">
    <property type="nucleotide sequence ID" value="NZ_CP085712.1"/>
</dbReference>
<dbReference type="AlphaFoldDB" id="A0A0Q3VJM3"/>
<dbReference type="EMBL" id="LJIX01000006">
    <property type="protein sequence ID" value="KQL21007.1"/>
    <property type="molecule type" value="Genomic_DNA"/>
</dbReference>
<evidence type="ECO:0000313" key="3">
    <source>
        <dbReference type="Proteomes" id="UP000050996"/>
    </source>
</evidence>
<comment type="caution">
    <text evidence="2">The sequence shown here is derived from an EMBL/GenBank/DDBJ whole genome shotgun (WGS) entry which is preliminary data.</text>
</comment>
<dbReference type="PATRIC" id="fig|1637975.4.peg.4412"/>
<reference evidence="2 3" key="1">
    <citation type="submission" date="2015-09" db="EMBL/GenBank/DDBJ databases">
        <title>Genome sequencing project for genomic taxonomy and phylogenomics of Bacillus-like bacteria.</title>
        <authorList>
            <person name="Liu B."/>
            <person name="Wang J."/>
            <person name="Zhu Y."/>
            <person name="Liu G."/>
            <person name="Chen Q."/>
            <person name="Chen Z."/>
            <person name="Lan J."/>
            <person name="Che J."/>
            <person name="Ge C."/>
            <person name="Shi H."/>
            <person name="Pan Z."/>
            <person name="Liu X."/>
        </authorList>
    </citation>
    <scope>NUCLEOTIDE SEQUENCE [LARGE SCALE GENOMIC DNA]</scope>
    <source>
        <strain evidence="2 3">FJAT-18043</strain>
    </source>
</reference>
<feature type="transmembrane region" description="Helical" evidence="1">
    <location>
        <begin position="6"/>
        <end position="22"/>
    </location>
</feature>
<gene>
    <name evidence="2" type="ORF">AN957_22140</name>
</gene>
<evidence type="ECO:0000256" key="1">
    <source>
        <dbReference type="SAM" id="Phobius"/>
    </source>
</evidence>